<dbReference type="Proteomes" id="UP000240490">
    <property type="component" value="Unassembled WGS sequence"/>
</dbReference>
<dbReference type="AlphaFoldDB" id="A0A2R6AXD5"/>
<dbReference type="InterPro" id="IPR043519">
    <property type="entry name" value="NT_sf"/>
</dbReference>
<dbReference type="PANTHER" id="PTHR43449:SF1">
    <property type="entry name" value="POLYMERASE BETA NUCLEOTIDYLTRANSFERASE DOMAIN-CONTAINING PROTEIN"/>
    <property type="match status" value="1"/>
</dbReference>
<accession>A0A2R6AXD5</accession>
<dbReference type="EMBL" id="NEXJ01000059">
    <property type="protein sequence ID" value="PSN91024.1"/>
    <property type="molecule type" value="Genomic_DNA"/>
</dbReference>
<protein>
    <recommendedName>
        <fullName evidence="1">Polymerase nucleotidyl transferase domain-containing protein</fullName>
    </recommendedName>
</protein>
<dbReference type="CDD" id="cd05403">
    <property type="entry name" value="NT_KNTase_like"/>
    <property type="match status" value="1"/>
</dbReference>
<proteinExistence type="predicted"/>
<dbReference type="SUPFAM" id="SSF81301">
    <property type="entry name" value="Nucleotidyltransferase"/>
    <property type="match status" value="1"/>
</dbReference>
<comment type="caution">
    <text evidence="2">The sequence shown here is derived from an EMBL/GenBank/DDBJ whole genome shotgun (WGS) entry which is preliminary data.</text>
</comment>
<reference evidence="2 3" key="1">
    <citation type="submission" date="2017-04" db="EMBL/GenBank/DDBJ databases">
        <title>Novel microbial lineages endemic to geothermal iron-oxide mats fill important gaps in the evolutionary history of Archaea.</title>
        <authorList>
            <person name="Jay Z.J."/>
            <person name="Beam J.P."/>
            <person name="Dlakic M."/>
            <person name="Rusch D.B."/>
            <person name="Kozubal M.A."/>
            <person name="Inskeep W.P."/>
        </authorList>
    </citation>
    <scope>NUCLEOTIDE SEQUENCE [LARGE SCALE GENOMIC DNA]</scope>
    <source>
        <strain evidence="2">ECH_B_SAG-M15</strain>
    </source>
</reference>
<dbReference type="GO" id="GO:0016779">
    <property type="term" value="F:nucleotidyltransferase activity"/>
    <property type="evidence" value="ECO:0007669"/>
    <property type="project" value="InterPro"/>
</dbReference>
<evidence type="ECO:0000313" key="3">
    <source>
        <dbReference type="Proteomes" id="UP000240490"/>
    </source>
</evidence>
<dbReference type="Pfam" id="PF01909">
    <property type="entry name" value="NTP_transf_2"/>
    <property type="match status" value="1"/>
</dbReference>
<organism evidence="2 3">
    <name type="scientific">Candidatus Marsarchaeota G2 archaeon ECH_B_SAG-M15</name>
    <dbReference type="NCBI Taxonomy" id="1978162"/>
    <lineage>
        <taxon>Archaea</taxon>
        <taxon>Candidatus Marsarchaeota</taxon>
        <taxon>Candidatus Marsarchaeota group 2</taxon>
    </lineage>
</organism>
<gene>
    <name evidence="2" type="ORF">B9Q08_03620</name>
</gene>
<evidence type="ECO:0000313" key="2">
    <source>
        <dbReference type="EMBL" id="PSN91024.1"/>
    </source>
</evidence>
<name>A0A2R6AXD5_9ARCH</name>
<sequence>MGRAKSALLSQKLMLEGAVRFVEKAREKMNIVDVYVFGSRARGDYKDISDIDLVVVARGVDKLSVIGRMEALCHIKEPNVEYIVVSEDEWNNPTLGLSKIKEEARRLEELVASLS</sequence>
<evidence type="ECO:0000259" key="1">
    <source>
        <dbReference type="Pfam" id="PF01909"/>
    </source>
</evidence>
<dbReference type="InterPro" id="IPR002934">
    <property type="entry name" value="Polymerase_NTP_transf_dom"/>
</dbReference>
<dbReference type="PANTHER" id="PTHR43449">
    <property type="entry name" value="NUCLEOTIDYLTRANSFERASE"/>
    <property type="match status" value="1"/>
</dbReference>
<feature type="domain" description="Polymerase nucleotidyl transferase" evidence="1">
    <location>
        <begin position="21"/>
        <end position="77"/>
    </location>
</feature>
<dbReference type="Gene3D" id="3.30.460.10">
    <property type="entry name" value="Beta Polymerase, domain 2"/>
    <property type="match status" value="1"/>
</dbReference>